<feature type="signal peptide" evidence="2">
    <location>
        <begin position="1"/>
        <end position="21"/>
    </location>
</feature>
<dbReference type="EMBL" id="CP034951">
    <property type="protein sequence ID" value="QAA81436.1"/>
    <property type="molecule type" value="Genomic_DNA"/>
</dbReference>
<dbReference type="Gene3D" id="3.60.10.10">
    <property type="entry name" value="Endonuclease/exonuclease/phosphatase"/>
    <property type="match status" value="1"/>
</dbReference>
<evidence type="ECO:0000313" key="4">
    <source>
        <dbReference type="EMBL" id="QAA81436.1"/>
    </source>
</evidence>
<evidence type="ECO:0000313" key="5">
    <source>
        <dbReference type="Proteomes" id="UP000285517"/>
    </source>
</evidence>
<evidence type="ECO:0000259" key="3">
    <source>
        <dbReference type="Pfam" id="PF18962"/>
    </source>
</evidence>
<dbReference type="NCBIfam" id="TIGR04183">
    <property type="entry name" value="Por_Secre_tail"/>
    <property type="match status" value="1"/>
</dbReference>
<dbReference type="Proteomes" id="UP000285517">
    <property type="component" value="Chromosome"/>
</dbReference>
<dbReference type="KEGG" id="aev:EI546_06690"/>
<proteinExistence type="predicted"/>
<dbReference type="InterPro" id="IPR026444">
    <property type="entry name" value="Secre_tail"/>
</dbReference>
<dbReference type="SUPFAM" id="SSF56219">
    <property type="entry name" value="DNase I-like"/>
    <property type="match status" value="1"/>
</dbReference>
<organism evidence="4 5">
    <name type="scientific">Aequorivita ciconiae</name>
    <dbReference type="NCBI Taxonomy" id="2494375"/>
    <lineage>
        <taxon>Bacteria</taxon>
        <taxon>Pseudomonadati</taxon>
        <taxon>Bacteroidota</taxon>
        <taxon>Flavobacteriia</taxon>
        <taxon>Flavobacteriales</taxon>
        <taxon>Flavobacteriaceae</taxon>
        <taxon>Aequorivita</taxon>
    </lineage>
</organism>
<feature type="chain" id="PRO_5019214729" evidence="2">
    <location>
        <begin position="22"/>
        <end position="417"/>
    </location>
</feature>
<gene>
    <name evidence="4" type="ORF">EI546_06690</name>
</gene>
<keyword evidence="5" id="KW-1185">Reference proteome</keyword>
<dbReference type="AlphaFoldDB" id="A0A410G2E7"/>
<dbReference type="Pfam" id="PF18962">
    <property type="entry name" value="Por_Secre_tail"/>
    <property type="match status" value="1"/>
</dbReference>
<name>A0A410G2E7_9FLAO</name>
<sequence>MKIFRRAILLLFILVSFGVNAQGTIKTMVYNILDFPSAWPNNRAQILRDILNEYQPDIFMVCELQSEYGANLILDISLNSTGNNYRMAPFEPSQSGDPDHQQLVFYRKGIFTLENWEVIPTSVRDINYYQLKLSTADQETDPVYFEIFVTHLKSSPGTANKQLRLEMVQHFTSKLQTMDPHSYVLFAGDLNLYTHTEPAYQELFNVSNNIVMADPLDRPGSWHDNPEFQDIHSQSTRISSGPFGAGAGGGLDDRFDFILISQNMLSDPKLKYIPETYKSFGNNGNCFDNSINSPDCDGDFGQTLRNNLYNMSDHLPIVMDVETNKEIVLSGEDFALDKSIILESTIVVEKLNFRLGSNVSEKITFQIYNTIGQRLMEQNSENHQYFSIDISQLSNGIYYIKSNLPNAPAIKFLKTTW</sequence>
<protein>
    <submittedName>
        <fullName evidence="4">T9SS type A sorting domain-containing protein</fullName>
    </submittedName>
</protein>
<evidence type="ECO:0000256" key="1">
    <source>
        <dbReference type="ARBA" id="ARBA00022729"/>
    </source>
</evidence>
<dbReference type="OrthoDB" id="1122807at2"/>
<feature type="domain" description="Secretion system C-terminal sorting" evidence="3">
    <location>
        <begin position="350"/>
        <end position="403"/>
    </location>
</feature>
<reference evidence="4 5" key="1">
    <citation type="submission" date="2019-01" db="EMBL/GenBank/DDBJ databases">
        <title>Complete genome sequencing of Aequorivita sp. H23M31.</title>
        <authorList>
            <person name="Bae J.-W."/>
        </authorList>
    </citation>
    <scope>NUCLEOTIDE SEQUENCE [LARGE SCALE GENOMIC DNA]</scope>
    <source>
        <strain evidence="4 5">H23M31</strain>
    </source>
</reference>
<keyword evidence="1 2" id="KW-0732">Signal</keyword>
<dbReference type="RefSeq" id="WP_128249824.1">
    <property type="nucleotide sequence ID" value="NZ_CP034951.1"/>
</dbReference>
<evidence type="ECO:0000256" key="2">
    <source>
        <dbReference type="SAM" id="SignalP"/>
    </source>
</evidence>
<accession>A0A410G2E7</accession>
<dbReference type="InterPro" id="IPR036691">
    <property type="entry name" value="Endo/exonu/phosph_ase_sf"/>
</dbReference>